<evidence type="ECO:0000256" key="2">
    <source>
        <dbReference type="SAM" id="Phobius"/>
    </source>
</evidence>
<comment type="caution">
    <text evidence="4">The sequence shown here is derived from an EMBL/GenBank/DDBJ whole genome shotgun (WGS) entry which is preliminary data.</text>
</comment>
<keyword evidence="2" id="KW-1133">Transmembrane helix</keyword>
<evidence type="ECO:0008006" key="6">
    <source>
        <dbReference type="Google" id="ProtNLM"/>
    </source>
</evidence>
<feature type="transmembrane region" description="Helical" evidence="2">
    <location>
        <begin position="188"/>
        <end position="211"/>
    </location>
</feature>
<feature type="chain" id="PRO_5043022501" description="Mid2 domain-containing protein" evidence="3">
    <location>
        <begin position="18"/>
        <end position="255"/>
    </location>
</feature>
<reference evidence="4 5" key="1">
    <citation type="submission" date="2023-10" db="EMBL/GenBank/DDBJ databases">
        <title>Draft genome sequence of Xylaria bambusicola isolate GMP-LS, the root and basal stem rot pathogen of sugarcane in Indonesia.</title>
        <authorList>
            <person name="Selvaraj P."/>
            <person name="Muralishankar V."/>
            <person name="Muruganantham S."/>
            <person name="Sp S."/>
            <person name="Haryani S."/>
            <person name="Lau K.J.X."/>
            <person name="Naqvi N.I."/>
        </authorList>
    </citation>
    <scope>NUCLEOTIDE SEQUENCE [LARGE SCALE GENOMIC DNA]</scope>
    <source>
        <strain evidence="4">GMP-LS</strain>
    </source>
</reference>
<organism evidence="4 5">
    <name type="scientific">Xylaria bambusicola</name>
    <dbReference type="NCBI Taxonomy" id="326684"/>
    <lineage>
        <taxon>Eukaryota</taxon>
        <taxon>Fungi</taxon>
        <taxon>Dikarya</taxon>
        <taxon>Ascomycota</taxon>
        <taxon>Pezizomycotina</taxon>
        <taxon>Sordariomycetes</taxon>
        <taxon>Xylariomycetidae</taxon>
        <taxon>Xylariales</taxon>
        <taxon>Xylariaceae</taxon>
        <taxon>Xylaria</taxon>
    </lineage>
</organism>
<gene>
    <name evidence="4" type="ORF">RRF57_003678</name>
</gene>
<accession>A0AAN7UHV1</accession>
<feature type="region of interest" description="Disordered" evidence="1">
    <location>
        <begin position="137"/>
        <end position="157"/>
    </location>
</feature>
<dbReference type="Proteomes" id="UP001305414">
    <property type="component" value="Unassembled WGS sequence"/>
</dbReference>
<keyword evidence="2" id="KW-0472">Membrane</keyword>
<proteinExistence type="predicted"/>
<evidence type="ECO:0000313" key="4">
    <source>
        <dbReference type="EMBL" id="KAK5627963.1"/>
    </source>
</evidence>
<feature type="signal peptide" evidence="3">
    <location>
        <begin position="1"/>
        <end position="17"/>
    </location>
</feature>
<keyword evidence="5" id="KW-1185">Reference proteome</keyword>
<evidence type="ECO:0000256" key="3">
    <source>
        <dbReference type="SAM" id="SignalP"/>
    </source>
</evidence>
<evidence type="ECO:0000256" key="1">
    <source>
        <dbReference type="SAM" id="MobiDB-lite"/>
    </source>
</evidence>
<dbReference type="AlphaFoldDB" id="A0AAN7UHV1"/>
<protein>
    <recommendedName>
        <fullName evidence="6">Mid2 domain-containing protein</fullName>
    </recommendedName>
</protein>
<keyword evidence="3" id="KW-0732">Signal</keyword>
<keyword evidence="2" id="KW-0812">Transmembrane</keyword>
<sequence length="255" mass="27888">MYNLLVLWLAASHRVVAESLFVSPRTGPPNGHGTYGSNARWQLGSSQLVAFQTNWTAYKIELWQQPPESTARKAAGVVYNQNTGEDLPQSFYWTVQTYNLLLSDSPLFFFSLQDSNSPARQPSPFFNITIATAPMSSKTTASSKTAQSSSTQTTHSVSSISVVSTQTSLPATSLSEHVVTIQGVSEGAAAGIGVGVALGVVLVAVLIWFAFYRRKRDHQPQLAEIEGRELVTRKRGSLEKRPITEYDQPRLELPG</sequence>
<evidence type="ECO:0000313" key="5">
    <source>
        <dbReference type="Proteomes" id="UP001305414"/>
    </source>
</evidence>
<dbReference type="EMBL" id="JAWHQM010000006">
    <property type="protein sequence ID" value="KAK5627963.1"/>
    <property type="molecule type" value="Genomic_DNA"/>
</dbReference>
<name>A0AAN7UHV1_9PEZI</name>